<dbReference type="Proteomes" id="UP000199417">
    <property type="component" value="Unassembled WGS sequence"/>
</dbReference>
<dbReference type="RefSeq" id="WP_169888377.1">
    <property type="nucleotide sequence ID" value="NZ_FNAB01000008.1"/>
</dbReference>
<keyword evidence="3" id="KW-1185">Reference proteome</keyword>
<proteinExistence type="predicted"/>
<organism evidence="2 3">
    <name type="scientific">Rhodococcus tukisamuensis</name>
    <dbReference type="NCBI Taxonomy" id="168276"/>
    <lineage>
        <taxon>Bacteria</taxon>
        <taxon>Bacillati</taxon>
        <taxon>Actinomycetota</taxon>
        <taxon>Actinomycetes</taxon>
        <taxon>Mycobacteriales</taxon>
        <taxon>Nocardiaceae</taxon>
        <taxon>Rhodococcus</taxon>
    </lineage>
</organism>
<protein>
    <recommendedName>
        <fullName evidence="4">Adenylate cyclase</fullName>
    </recommendedName>
</protein>
<evidence type="ECO:0008006" key="4">
    <source>
        <dbReference type="Google" id="ProtNLM"/>
    </source>
</evidence>
<keyword evidence="1" id="KW-0812">Transmembrane</keyword>
<sequence>MEILVAFAYAVVVVTIAVVLIGVTMLFIVSINENFGQRKPKDSFADLDRRSGRSG</sequence>
<evidence type="ECO:0000256" key="1">
    <source>
        <dbReference type="SAM" id="Phobius"/>
    </source>
</evidence>
<reference evidence="2 3" key="1">
    <citation type="submission" date="2016-10" db="EMBL/GenBank/DDBJ databases">
        <authorList>
            <person name="de Groot N.N."/>
        </authorList>
    </citation>
    <scope>NUCLEOTIDE SEQUENCE [LARGE SCALE GENOMIC DNA]</scope>
    <source>
        <strain evidence="2 3">JCM 11308</strain>
    </source>
</reference>
<gene>
    <name evidence="2" type="ORF">SAMN05444580_108156</name>
</gene>
<keyword evidence="1" id="KW-1133">Transmembrane helix</keyword>
<feature type="transmembrane region" description="Helical" evidence="1">
    <location>
        <begin position="6"/>
        <end position="31"/>
    </location>
</feature>
<keyword evidence="1" id="KW-0472">Membrane</keyword>
<dbReference type="EMBL" id="FNAB01000008">
    <property type="protein sequence ID" value="SDD99195.1"/>
    <property type="molecule type" value="Genomic_DNA"/>
</dbReference>
<accession>A0A1G6ZBE7</accession>
<name>A0A1G6ZBE7_9NOCA</name>
<evidence type="ECO:0000313" key="2">
    <source>
        <dbReference type="EMBL" id="SDD99195.1"/>
    </source>
</evidence>
<evidence type="ECO:0000313" key="3">
    <source>
        <dbReference type="Proteomes" id="UP000199417"/>
    </source>
</evidence>
<dbReference type="AlphaFoldDB" id="A0A1G6ZBE7"/>